<sequence length="174" mass="20547">MIMKNFCIAVLCVMSVVFVLAIAGYFVFCIRVKSEKNAIKVKRHRKKNSIWWFCCWLIWVVVFLLDWSGAKHLGDEYNELNYKLLSVAGGLLTVLLVLNFFVLRYTYVTSQKVFQPLSFGLAYDKKKIMYKISGDTLKLWFNNSIMPKEYTIIKDKEKLEEMLRENYTLNKLLR</sequence>
<feature type="transmembrane region" description="Helical" evidence="1">
    <location>
        <begin position="82"/>
        <end position="103"/>
    </location>
</feature>
<organism evidence="2 3">
    <name type="scientific">Ruminococcus flavefaciens</name>
    <dbReference type="NCBI Taxonomy" id="1265"/>
    <lineage>
        <taxon>Bacteria</taxon>
        <taxon>Bacillati</taxon>
        <taxon>Bacillota</taxon>
        <taxon>Clostridia</taxon>
        <taxon>Eubacteriales</taxon>
        <taxon>Oscillospiraceae</taxon>
        <taxon>Ruminococcus</taxon>
    </lineage>
</organism>
<keyword evidence="1" id="KW-0472">Membrane</keyword>
<reference evidence="2 3" key="1">
    <citation type="submission" date="2016-11" db="EMBL/GenBank/DDBJ databases">
        <authorList>
            <person name="Jaros S."/>
            <person name="Januszkiewicz K."/>
            <person name="Wedrychowicz H."/>
        </authorList>
    </citation>
    <scope>NUCLEOTIDE SEQUENCE [LARGE SCALE GENOMIC DNA]</scope>
    <source>
        <strain evidence="2 3">Y1</strain>
    </source>
</reference>
<dbReference type="RefSeq" id="WP_072952501.1">
    <property type="nucleotide sequence ID" value="NZ_FRCT01000024.1"/>
</dbReference>
<dbReference type="Proteomes" id="UP000184394">
    <property type="component" value="Unassembled WGS sequence"/>
</dbReference>
<evidence type="ECO:0000313" key="3">
    <source>
        <dbReference type="Proteomes" id="UP000184394"/>
    </source>
</evidence>
<keyword evidence="1" id="KW-1133">Transmembrane helix</keyword>
<evidence type="ECO:0008006" key="4">
    <source>
        <dbReference type="Google" id="ProtNLM"/>
    </source>
</evidence>
<gene>
    <name evidence="2" type="ORF">SAMN04487860_12422</name>
</gene>
<dbReference type="AlphaFoldDB" id="A0A1M7MM56"/>
<evidence type="ECO:0000313" key="2">
    <source>
        <dbReference type="EMBL" id="SHM92015.1"/>
    </source>
</evidence>
<evidence type="ECO:0000256" key="1">
    <source>
        <dbReference type="SAM" id="Phobius"/>
    </source>
</evidence>
<feature type="transmembrane region" description="Helical" evidence="1">
    <location>
        <begin position="49"/>
        <end position="70"/>
    </location>
</feature>
<dbReference type="EMBL" id="FRCT01000024">
    <property type="protein sequence ID" value="SHM92015.1"/>
    <property type="molecule type" value="Genomic_DNA"/>
</dbReference>
<protein>
    <recommendedName>
        <fullName evidence="4">DUF5673 domain-containing protein</fullName>
    </recommendedName>
</protein>
<name>A0A1M7MM56_RUMFL</name>
<keyword evidence="1" id="KW-0812">Transmembrane</keyword>
<feature type="transmembrane region" description="Helical" evidence="1">
    <location>
        <begin position="6"/>
        <end position="28"/>
    </location>
</feature>
<dbReference type="OrthoDB" id="1820711at2"/>
<accession>A0A1M7MM56</accession>
<proteinExistence type="predicted"/>